<reference evidence="1" key="2">
    <citation type="submission" date="2021-04" db="EMBL/GenBank/DDBJ databases">
        <authorList>
            <person name="Gilroy R."/>
        </authorList>
    </citation>
    <scope>NUCLEOTIDE SEQUENCE</scope>
    <source>
        <strain evidence="1">Gambia16-930</strain>
    </source>
</reference>
<accession>A0A9D1RG64</accession>
<gene>
    <name evidence="1" type="ORF">IAC47_05270</name>
</gene>
<comment type="caution">
    <text evidence="1">The sequence shown here is derived from an EMBL/GenBank/DDBJ whole genome shotgun (WGS) entry which is preliminary data.</text>
</comment>
<evidence type="ECO:0000313" key="1">
    <source>
        <dbReference type="EMBL" id="HIW87666.1"/>
    </source>
</evidence>
<evidence type="ECO:0000313" key="2">
    <source>
        <dbReference type="Proteomes" id="UP000824267"/>
    </source>
</evidence>
<sequence>MEQHSELDTKIVLWEAALSKNLPAGELEDYFTRYISQNKKVSKEDIYRVVKQRNHACGLNFIPTSEAYKMFGQSLTLTDMVFDKQEDEEALLRSSLNGEKHFGVIKGSSTDDINHEQRDYLQKKGIDTSSIYQIDSINN</sequence>
<name>A0A9D1RG64_9BACT</name>
<protein>
    <submittedName>
        <fullName evidence="1">Uncharacterized protein</fullName>
    </submittedName>
</protein>
<proteinExistence type="predicted"/>
<reference evidence="1" key="1">
    <citation type="journal article" date="2021" name="PeerJ">
        <title>Extensive microbial diversity within the chicken gut microbiome revealed by metagenomics and culture.</title>
        <authorList>
            <person name="Gilroy R."/>
            <person name="Ravi A."/>
            <person name="Getino M."/>
            <person name="Pursley I."/>
            <person name="Horton D.L."/>
            <person name="Alikhan N.F."/>
            <person name="Baker D."/>
            <person name="Gharbi K."/>
            <person name="Hall N."/>
            <person name="Watson M."/>
            <person name="Adriaenssens E.M."/>
            <person name="Foster-Nyarko E."/>
            <person name="Jarju S."/>
            <person name="Secka A."/>
            <person name="Antonio M."/>
            <person name="Oren A."/>
            <person name="Chaudhuri R.R."/>
            <person name="La Ragione R."/>
            <person name="Hildebrand F."/>
            <person name="Pallen M.J."/>
        </authorList>
    </citation>
    <scope>NUCLEOTIDE SEQUENCE</scope>
    <source>
        <strain evidence="1">Gambia16-930</strain>
    </source>
</reference>
<dbReference type="EMBL" id="DXGG01000168">
    <property type="protein sequence ID" value="HIW87666.1"/>
    <property type="molecule type" value="Genomic_DNA"/>
</dbReference>
<organism evidence="1 2">
    <name type="scientific">Candidatus Onthomorpha intestinigallinarum</name>
    <dbReference type="NCBI Taxonomy" id="2840880"/>
    <lineage>
        <taxon>Bacteria</taxon>
        <taxon>Pseudomonadati</taxon>
        <taxon>Bacteroidota</taxon>
        <taxon>Bacteroidia</taxon>
        <taxon>Bacteroidales</taxon>
        <taxon>Candidatus Onthomorpha</taxon>
    </lineage>
</organism>
<dbReference type="Proteomes" id="UP000824267">
    <property type="component" value="Unassembled WGS sequence"/>
</dbReference>
<dbReference type="AlphaFoldDB" id="A0A9D1RG64"/>